<dbReference type="Pfam" id="PF09370">
    <property type="entry name" value="PEP_hydrolase"/>
    <property type="match status" value="1"/>
</dbReference>
<dbReference type="PANTHER" id="PTHR31862:SF1">
    <property type="entry name" value="UPF0261 DOMAIN PROTEIN (AFU_ORTHOLOGUE AFUA_1G10120)"/>
    <property type="match status" value="1"/>
</dbReference>
<proteinExistence type="predicted"/>
<dbReference type="Proteomes" id="UP000215914">
    <property type="component" value="Unassembled WGS sequence"/>
</dbReference>
<accession>A0A9K3IDW4</accession>
<evidence type="ECO:0000259" key="1">
    <source>
        <dbReference type="Pfam" id="PF09370"/>
    </source>
</evidence>
<sequence>MLVNITTNLGRARDVEGPNKARETDNRGWCRDRISAKFEEADSVDLIVLYNSGRFRIVARGSLAGLLPFADANAIVVEMANEVLPVTGYSSSRKTRHISRF</sequence>
<protein>
    <submittedName>
        <fullName evidence="2">TIM-barrel domain, IGPS, aldolase-type TIM barrel</fullName>
    </submittedName>
</protein>
<reference evidence="2" key="1">
    <citation type="journal article" date="2017" name="Nature">
        <title>The sunflower genome provides insights into oil metabolism, flowering and Asterid evolution.</title>
        <authorList>
            <person name="Badouin H."/>
            <person name="Gouzy J."/>
            <person name="Grassa C.J."/>
            <person name="Murat F."/>
            <person name="Staton S.E."/>
            <person name="Cottret L."/>
            <person name="Lelandais-Briere C."/>
            <person name="Owens G.L."/>
            <person name="Carrere S."/>
            <person name="Mayjonade B."/>
            <person name="Legrand L."/>
            <person name="Gill N."/>
            <person name="Kane N.C."/>
            <person name="Bowers J.E."/>
            <person name="Hubner S."/>
            <person name="Bellec A."/>
            <person name="Berard A."/>
            <person name="Berges H."/>
            <person name="Blanchet N."/>
            <person name="Boniface M.C."/>
            <person name="Brunel D."/>
            <person name="Catrice O."/>
            <person name="Chaidir N."/>
            <person name="Claudel C."/>
            <person name="Donnadieu C."/>
            <person name="Faraut T."/>
            <person name="Fievet G."/>
            <person name="Helmstetter N."/>
            <person name="King M."/>
            <person name="Knapp S.J."/>
            <person name="Lai Z."/>
            <person name="Le Paslier M.C."/>
            <person name="Lippi Y."/>
            <person name="Lorenzon L."/>
            <person name="Mandel J.R."/>
            <person name="Marage G."/>
            <person name="Marchand G."/>
            <person name="Marquand E."/>
            <person name="Bret-Mestries E."/>
            <person name="Morien E."/>
            <person name="Nambeesan S."/>
            <person name="Nguyen T."/>
            <person name="Pegot-Espagnet P."/>
            <person name="Pouilly N."/>
            <person name="Raftis F."/>
            <person name="Sallet E."/>
            <person name="Schiex T."/>
            <person name="Thomas J."/>
            <person name="Vandecasteele C."/>
            <person name="Vares D."/>
            <person name="Vear F."/>
            <person name="Vautrin S."/>
            <person name="Crespi M."/>
            <person name="Mangin B."/>
            <person name="Burke J.M."/>
            <person name="Salse J."/>
            <person name="Munos S."/>
            <person name="Vincourt P."/>
            <person name="Rieseberg L.H."/>
            <person name="Langlade N.B."/>
        </authorList>
    </citation>
    <scope>NUCLEOTIDE SEQUENCE</scope>
    <source>
        <tissue evidence="2">Leaves</tissue>
    </source>
</reference>
<organism evidence="2 3">
    <name type="scientific">Helianthus annuus</name>
    <name type="common">Common sunflower</name>
    <dbReference type="NCBI Taxonomy" id="4232"/>
    <lineage>
        <taxon>Eukaryota</taxon>
        <taxon>Viridiplantae</taxon>
        <taxon>Streptophyta</taxon>
        <taxon>Embryophyta</taxon>
        <taxon>Tracheophyta</taxon>
        <taxon>Spermatophyta</taxon>
        <taxon>Magnoliopsida</taxon>
        <taxon>eudicotyledons</taxon>
        <taxon>Gunneridae</taxon>
        <taxon>Pentapetalae</taxon>
        <taxon>asterids</taxon>
        <taxon>campanulids</taxon>
        <taxon>Asterales</taxon>
        <taxon>Asteraceae</taxon>
        <taxon>Asteroideae</taxon>
        <taxon>Heliantheae alliance</taxon>
        <taxon>Heliantheae</taxon>
        <taxon>Helianthus</taxon>
    </lineage>
</organism>
<evidence type="ECO:0000313" key="3">
    <source>
        <dbReference type="Proteomes" id="UP000215914"/>
    </source>
</evidence>
<dbReference type="GO" id="GO:0003824">
    <property type="term" value="F:catalytic activity"/>
    <property type="evidence" value="ECO:0007669"/>
    <property type="project" value="InterPro"/>
</dbReference>
<dbReference type="InterPro" id="IPR051353">
    <property type="entry name" value="Tobamovirus_resist_UPF0261"/>
</dbReference>
<dbReference type="Gene3D" id="3.20.20.70">
    <property type="entry name" value="Aldolase class I"/>
    <property type="match status" value="1"/>
</dbReference>
<reference evidence="2" key="2">
    <citation type="submission" date="2020-06" db="EMBL/GenBank/DDBJ databases">
        <title>Helianthus annuus Genome sequencing and assembly Release 2.</title>
        <authorList>
            <person name="Gouzy J."/>
            <person name="Langlade N."/>
            <person name="Munos S."/>
        </authorList>
    </citation>
    <scope>NUCLEOTIDE SEQUENCE</scope>
    <source>
        <tissue evidence="2">Leaves</tissue>
    </source>
</reference>
<evidence type="ECO:0000313" key="2">
    <source>
        <dbReference type="EMBL" id="KAF5794925.1"/>
    </source>
</evidence>
<gene>
    <name evidence="2" type="ORF">HanXRQr2_Chr08g0333731</name>
</gene>
<dbReference type="PANTHER" id="PTHR31862">
    <property type="entry name" value="UPF0261 DOMAIN PROTEIN (AFU_ORTHOLOGUE AFUA_1G10120)"/>
    <property type="match status" value="1"/>
</dbReference>
<name>A0A9K3IDW4_HELAN</name>
<dbReference type="InterPro" id="IPR015813">
    <property type="entry name" value="Pyrv/PenolPyrv_kinase-like_dom"/>
</dbReference>
<dbReference type="AlphaFoldDB" id="A0A9K3IDW4"/>
<dbReference type="EMBL" id="MNCJ02000323">
    <property type="protein sequence ID" value="KAF5794925.1"/>
    <property type="molecule type" value="Genomic_DNA"/>
</dbReference>
<dbReference type="InterPro" id="IPR009215">
    <property type="entry name" value="TIM-br_IGPS-like"/>
</dbReference>
<dbReference type="Gramene" id="mRNA:HanXRQr2_Chr08g0333731">
    <property type="protein sequence ID" value="mRNA:HanXRQr2_Chr08g0333731"/>
    <property type="gene ID" value="HanXRQr2_Chr08g0333731"/>
</dbReference>
<feature type="domain" description="TIM-barrel" evidence="1">
    <location>
        <begin position="34"/>
        <end position="87"/>
    </location>
</feature>
<dbReference type="InterPro" id="IPR013785">
    <property type="entry name" value="Aldolase_TIM"/>
</dbReference>
<keyword evidence="3" id="KW-1185">Reference proteome</keyword>
<comment type="caution">
    <text evidence="2">The sequence shown here is derived from an EMBL/GenBank/DDBJ whole genome shotgun (WGS) entry which is preliminary data.</text>
</comment>
<dbReference type="SUPFAM" id="SSF51621">
    <property type="entry name" value="Phosphoenolpyruvate/pyruvate domain"/>
    <property type="match status" value="1"/>
</dbReference>